<name>A0A0L7LWE2_OPEBR</name>
<accession>A0A0L7LWE2</accession>
<comment type="caution">
    <text evidence="3">The sequence shown here is derived from an EMBL/GenBank/DDBJ whole genome shotgun (WGS) entry which is preliminary data.</text>
</comment>
<proteinExistence type="predicted"/>
<evidence type="ECO:0000313" key="3">
    <source>
        <dbReference type="EMBL" id="KOB79471.1"/>
    </source>
</evidence>
<keyword evidence="4" id="KW-1185">Reference proteome</keyword>
<evidence type="ECO:0000313" key="4">
    <source>
        <dbReference type="Proteomes" id="UP000037510"/>
    </source>
</evidence>
<organism evidence="3 4">
    <name type="scientific">Operophtera brumata</name>
    <name type="common">Winter moth</name>
    <name type="synonym">Phalaena brumata</name>
    <dbReference type="NCBI Taxonomy" id="104452"/>
    <lineage>
        <taxon>Eukaryota</taxon>
        <taxon>Metazoa</taxon>
        <taxon>Ecdysozoa</taxon>
        <taxon>Arthropoda</taxon>
        <taxon>Hexapoda</taxon>
        <taxon>Insecta</taxon>
        <taxon>Pterygota</taxon>
        <taxon>Neoptera</taxon>
        <taxon>Endopterygota</taxon>
        <taxon>Lepidoptera</taxon>
        <taxon>Glossata</taxon>
        <taxon>Ditrysia</taxon>
        <taxon>Geometroidea</taxon>
        <taxon>Geometridae</taxon>
        <taxon>Larentiinae</taxon>
        <taxon>Operophtera</taxon>
    </lineage>
</organism>
<dbReference type="EMBL" id="JTDY01000010">
    <property type="protein sequence ID" value="KOB79471.1"/>
    <property type="molecule type" value="Genomic_DNA"/>
</dbReference>
<gene>
    <name evidence="3" type="ORF">OBRU01_00216</name>
    <name evidence="2" type="ORF">OBRU01_14052</name>
</gene>
<protein>
    <submittedName>
        <fullName evidence="3">Uncharacterized protein</fullName>
    </submittedName>
</protein>
<feature type="region of interest" description="Disordered" evidence="1">
    <location>
        <begin position="22"/>
        <end position="60"/>
    </location>
</feature>
<feature type="compositionally biased region" description="Basic and acidic residues" evidence="1">
    <location>
        <begin position="38"/>
        <end position="60"/>
    </location>
</feature>
<dbReference type="AlphaFoldDB" id="A0A0L7LWE2"/>
<dbReference type="Proteomes" id="UP000037510">
    <property type="component" value="Unassembled WGS sequence"/>
</dbReference>
<dbReference type="EMBL" id="JTDY01002516">
    <property type="protein sequence ID" value="KOB71250.1"/>
    <property type="molecule type" value="Genomic_DNA"/>
</dbReference>
<evidence type="ECO:0000313" key="2">
    <source>
        <dbReference type="EMBL" id="KOB71250.1"/>
    </source>
</evidence>
<feature type="compositionally biased region" description="Acidic residues" evidence="1">
    <location>
        <begin position="27"/>
        <end position="37"/>
    </location>
</feature>
<sequence length="60" mass="6803">MQSPIAQKQTIHGCISRHATALKEPEIDPAEPLEDGVVEQREHAEERDAEVHRRGVQESY</sequence>
<evidence type="ECO:0000256" key="1">
    <source>
        <dbReference type="SAM" id="MobiDB-lite"/>
    </source>
</evidence>
<reference evidence="3 4" key="1">
    <citation type="journal article" date="2015" name="Genome Biol. Evol.">
        <title>The genome of winter moth (Operophtera brumata) provides a genomic perspective on sexual dimorphism and phenology.</title>
        <authorList>
            <person name="Derks M.F."/>
            <person name="Smit S."/>
            <person name="Salis L."/>
            <person name="Schijlen E."/>
            <person name="Bossers A."/>
            <person name="Mateman C."/>
            <person name="Pijl A.S."/>
            <person name="de Ridder D."/>
            <person name="Groenen M.A."/>
            <person name="Visser M.E."/>
            <person name="Megens H.J."/>
        </authorList>
    </citation>
    <scope>NUCLEOTIDE SEQUENCE [LARGE SCALE GENOMIC DNA]</scope>
    <source>
        <strain evidence="3">WM2013NL</strain>
        <tissue evidence="3">Head and thorax</tissue>
    </source>
</reference>